<accession>A0ABN6YJK5</accession>
<reference evidence="2" key="1">
    <citation type="journal article" date="2019" name="Int. J. Syst. Evol. Microbiol.">
        <title>The Global Catalogue of Microorganisms (GCM) 10K type strain sequencing project: providing services to taxonomists for standard genome sequencing and annotation.</title>
        <authorList>
            <consortium name="The Broad Institute Genomics Platform"/>
            <consortium name="The Broad Institute Genome Sequencing Center for Infectious Disease"/>
            <person name="Wu L."/>
            <person name="Ma J."/>
        </authorList>
    </citation>
    <scope>NUCLEOTIDE SEQUENCE [LARGE SCALE GENOMIC DNA]</scope>
    <source>
        <strain evidence="2">NBRC 110608</strain>
    </source>
</reference>
<gene>
    <name evidence="1" type="ORF">GCM10025872_11800</name>
</gene>
<dbReference type="InterPro" id="IPR011009">
    <property type="entry name" value="Kinase-like_dom_sf"/>
</dbReference>
<protein>
    <submittedName>
        <fullName evidence="1">TIGR02569 family protein</fullName>
    </submittedName>
</protein>
<keyword evidence="2" id="KW-1185">Reference proteome</keyword>
<organism evidence="1 2">
    <name type="scientific">Barrientosiimonas endolithica</name>
    <dbReference type="NCBI Taxonomy" id="1535208"/>
    <lineage>
        <taxon>Bacteria</taxon>
        <taxon>Bacillati</taxon>
        <taxon>Actinomycetota</taxon>
        <taxon>Actinomycetes</taxon>
        <taxon>Micrococcales</taxon>
        <taxon>Dermacoccaceae</taxon>
        <taxon>Barrientosiimonas</taxon>
    </lineage>
</organism>
<evidence type="ECO:0000313" key="2">
    <source>
        <dbReference type="Proteomes" id="UP001321421"/>
    </source>
</evidence>
<dbReference type="EMBL" id="AP027735">
    <property type="protein sequence ID" value="BDZ57523.1"/>
    <property type="molecule type" value="Genomic_DNA"/>
</dbReference>
<sequence>MLPSDHVLDLFAVPGDVRSLPGGRGGSVLAGDLVLSPGRDARVADLLDPTLARLAVALDTRPGRRAQDLRIAVPVPARDGSWVVDGWGASRFEPGTRACTDLPVLRATGAVLHAELALAVRSWPPAQQPPRHRWDVAERVAFGAADRLDETPVGSDEVPSATADLVDELLRERSDHPIGPDQLVHGDLAGNVLIDPAGAPVVIDLSPYWRPALWAEAVCVLDAVMWLGADAGVVQEWTSGAQREAMLRAGIFRLVADQPEDPEPYRRALGALLSLSRP</sequence>
<proteinExistence type="predicted"/>
<dbReference type="RefSeq" id="WP_289232562.1">
    <property type="nucleotide sequence ID" value="NZ_AP027735.1"/>
</dbReference>
<evidence type="ECO:0000313" key="1">
    <source>
        <dbReference type="EMBL" id="BDZ57523.1"/>
    </source>
</evidence>
<name>A0ABN6YJK5_9MICO</name>
<dbReference type="Proteomes" id="UP001321421">
    <property type="component" value="Chromosome"/>
</dbReference>
<dbReference type="SUPFAM" id="SSF56112">
    <property type="entry name" value="Protein kinase-like (PK-like)"/>
    <property type="match status" value="1"/>
</dbReference>